<proteinExistence type="predicted"/>
<gene>
    <name evidence="1" type="ORF">RPERSI_LOCUS15496</name>
</gene>
<keyword evidence="2" id="KW-1185">Reference proteome</keyword>
<feature type="non-terminal residue" evidence="1">
    <location>
        <position position="137"/>
    </location>
</feature>
<accession>A0ACA9QSC8</accession>
<name>A0ACA9QSC8_9GLOM</name>
<comment type="caution">
    <text evidence="1">The sequence shown here is derived from an EMBL/GenBank/DDBJ whole genome shotgun (WGS) entry which is preliminary data.</text>
</comment>
<sequence>IRRNSRYPLILISSDDNPWQEIKAVCNLDDNNNKYLINSQINCTNEIVLVNDNSEDIIEQNSEDIAEQQHTRLYQVLNEAQCILNESKAFHNRQKFLDNLEEKLIPLERLVADILKHEKRQTLPRTWRDSNKNTQYY</sequence>
<evidence type="ECO:0000313" key="2">
    <source>
        <dbReference type="Proteomes" id="UP000789920"/>
    </source>
</evidence>
<dbReference type="Proteomes" id="UP000789920">
    <property type="component" value="Unassembled WGS sequence"/>
</dbReference>
<evidence type="ECO:0000313" key="1">
    <source>
        <dbReference type="EMBL" id="CAG8763386.1"/>
    </source>
</evidence>
<reference evidence="1" key="1">
    <citation type="submission" date="2021-06" db="EMBL/GenBank/DDBJ databases">
        <authorList>
            <person name="Kallberg Y."/>
            <person name="Tangrot J."/>
            <person name="Rosling A."/>
        </authorList>
    </citation>
    <scope>NUCLEOTIDE SEQUENCE</scope>
    <source>
        <strain evidence="1">MA461A</strain>
    </source>
</reference>
<organism evidence="1 2">
    <name type="scientific">Racocetra persica</name>
    <dbReference type="NCBI Taxonomy" id="160502"/>
    <lineage>
        <taxon>Eukaryota</taxon>
        <taxon>Fungi</taxon>
        <taxon>Fungi incertae sedis</taxon>
        <taxon>Mucoromycota</taxon>
        <taxon>Glomeromycotina</taxon>
        <taxon>Glomeromycetes</taxon>
        <taxon>Diversisporales</taxon>
        <taxon>Gigasporaceae</taxon>
        <taxon>Racocetra</taxon>
    </lineage>
</organism>
<dbReference type="EMBL" id="CAJVQC010037263">
    <property type="protein sequence ID" value="CAG8763386.1"/>
    <property type="molecule type" value="Genomic_DNA"/>
</dbReference>
<feature type="non-terminal residue" evidence="1">
    <location>
        <position position="1"/>
    </location>
</feature>
<protein>
    <submittedName>
        <fullName evidence="1">26782_t:CDS:1</fullName>
    </submittedName>
</protein>